<keyword evidence="2" id="KW-0695">RNA-directed DNA polymerase</keyword>
<reference evidence="2 3" key="1">
    <citation type="submission" date="2024-01" db="EMBL/GenBank/DDBJ databases">
        <title>The complete chloroplast genome sequence of Lithospermum erythrorhizon: insights into the phylogenetic relationship among Boraginaceae species and the maternal lineages of purple gromwells.</title>
        <authorList>
            <person name="Okada T."/>
            <person name="Watanabe K."/>
        </authorList>
    </citation>
    <scope>NUCLEOTIDE SEQUENCE [LARGE SCALE GENOMIC DNA]</scope>
</reference>
<protein>
    <submittedName>
        <fullName evidence="2">Reverse transcriptase</fullName>
    </submittedName>
</protein>
<feature type="domain" description="Reverse transcriptase" evidence="1">
    <location>
        <begin position="1"/>
        <end position="269"/>
    </location>
</feature>
<keyword evidence="3" id="KW-1185">Reference proteome</keyword>
<accession>A0AAV3QF21</accession>
<dbReference type="EMBL" id="BAABME010004207">
    <property type="protein sequence ID" value="GAA0161541.1"/>
    <property type="molecule type" value="Genomic_DNA"/>
</dbReference>
<gene>
    <name evidence="2" type="ORF">LIER_17830</name>
</gene>
<keyword evidence="2" id="KW-0808">Transferase</keyword>
<dbReference type="Proteomes" id="UP001454036">
    <property type="component" value="Unassembled WGS sequence"/>
</dbReference>
<dbReference type="PANTHER" id="PTHR33116:SF78">
    <property type="entry name" value="OS12G0587133 PROTEIN"/>
    <property type="match status" value="1"/>
</dbReference>
<evidence type="ECO:0000313" key="2">
    <source>
        <dbReference type="EMBL" id="GAA0161541.1"/>
    </source>
</evidence>
<keyword evidence="2" id="KW-0548">Nucleotidyltransferase</keyword>
<dbReference type="InterPro" id="IPR043502">
    <property type="entry name" value="DNA/RNA_pol_sf"/>
</dbReference>
<dbReference type="AlphaFoldDB" id="A0AAV3QF21"/>
<evidence type="ECO:0000313" key="3">
    <source>
        <dbReference type="Proteomes" id="UP001454036"/>
    </source>
</evidence>
<sequence length="405" mass="46409">MAVGKSPGPDDLSIEFYKKHWDKISHDIFEAFQYIFATGDVPPILNATTLSLIPKVVHPSNIRDYRPISCCNNIYKAITKILMSEMSSFMPELQKAYDMVEWESLWTGMFEMGFPQRFVFMLQSCITRANFSINLNGTLRGWFASSKGLRHVDPISSYLFVLVLDIFNGLMRKASGDPEFKFHPKCQQLEITHLSFADDMILLTSADIGSFKVIKKTLAMFVYLTGLRLNCAKSKIFFGSTPEDTKVALCEFMGMSEEELPMKYLGMPLSSKGLTNDDYRALFDKICNKINTWQMRHLSLGGRVELIRSSIFGIQIFWCISIPLPKYVVKEVEKRVKRFLWIGKGEGPYMAKVSWDTAYLPLMEGGLGFKDMFDWNQVWVFRLMEMSSTIGSYPLFMIELSLGEE</sequence>
<organism evidence="2 3">
    <name type="scientific">Lithospermum erythrorhizon</name>
    <name type="common">Purple gromwell</name>
    <name type="synonym">Lithospermum officinale var. erythrorhizon</name>
    <dbReference type="NCBI Taxonomy" id="34254"/>
    <lineage>
        <taxon>Eukaryota</taxon>
        <taxon>Viridiplantae</taxon>
        <taxon>Streptophyta</taxon>
        <taxon>Embryophyta</taxon>
        <taxon>Tracheophyta</taxon>
        <taxon>Spermatophyta</taxon>
        <taxon>Magnoliopsida</taxon>
        <taxon>eudicotyledons</taxon>
        <taxon>Gunneridae</taxon>
        <taxon>Pentapetalae</taxon>
        <taxon>asterids</taxon>
        <taxon>lamiids</taxon>
        <taxon>Boraginales</taxon>
        <taxon>Boraginaceae</taxon>
        <taxon>Boraginoideae</taxon>
        <taxon>Lithospermeae</taxon>
        <taxon>Lithospermum</taxon>
    </lineage>
</organism>
<dbReference type="PANTHER" id="PTHR33116">
    <property type="entry name" value="REVERSE TRANSCRIPTASE ZINC-BINDING DOMAIN-CONTAINING PROTEIN-RELATED-RELATED"/>
    <property type="match status" value="1"/>
</dbReference>
<comment type="caution">
    <text evidence="2">The sequence shown here is derived from an EMBL/GenBank/DDBJ whole genome shotgun (WGS) entry which is preliminary data.</text>
</comment>
<name>A0AAV3QF21_LITER</name>
<dbReference type="InterPro" id="IPR000477">
    <property type="entry name" value="RT_dom"/>
</dbReference>
<dbReference type="PROSITE" id="PS50878">
    <property type="entry name" value="RT_POL"/>
    <property type="match status" value="1"/>
</dbReference>
<proteinExistence type="predicted"/>
<evidence type="ECO:0000259" key="1">
    <source>
        <dbReference type="PROSITE" id="PS50878"/>
    </source>
</evidence>
<dbReference type="GO" id="GO:0003964">
    <property type="term" value="F:RNA-directed DNA polymerase activity"/>
    <property type="evidence" value="ECO:0007669"/>
    <property type="project" value="UniProtKB-KW"/>
</dbReference>
<dbReference type="Pfam" id="PF00078">
    <property type="entry name" value="RVT_1"/>
    <property type="match status" value="1"/>
</dbReference>
<dbReference type="SUPFAM" id="SSF56672">
    <property type="entry name" value="DNA/RNA polymerases"/>
    <property type="match status" value="1"/>
</dbReference>